<dbReference type="STRING" id="758825.SAMN02982985_02240"/>
<evidence type="ECO:0000313" key="2">
    <source>
        <dbReference type="Proteomes" id="UP000199470"/>
    </source>
</evidence>
<name>A0A1I4M5B5_9BURK</name>
<protein>
    <submittedName>
        <fullName evidence="1">Flagellar biosynthesis/type III secretory pathway protein FliH</fullName>
    </submittedName>
</protein>
<gene>
    <name evidence="1" type="ORF">SAMN02982985_02240</name>
</gene>
<dbReference type="Proteomes" id="UP000199470">
    <property type="component" value="Unassembled WGS sequence"/>
</dbReference>
<dbReference type="EMBL" id="FOTW01000010">
    <property type="protein sequence ID" value="SFL98177.1"/>
    <property type="molecule type" value="Genomic_DNA"/>
</dbReference>
<organism evidence="1 2">
    <name type="scientific">Rugamonas rubra</name>
    <dbReference type="NCBI Taxonomy" id="758825"/>
    <lineage>
        <taxon>Bacteria</taxon>
        <taxon>Pseudomonadati</taxon>
        <taxon>Pseudomonadota</taxon>
        <taxon>Betaproteobacteria</taxon>
        <taxon>Burkholderiales</taxon>
        <taxon>Oxalobacteraceae</taxon>
        <taxon>Telluria group</taxon>
        <taxon>Rugamonas</taxon>
    </lineage>
</organism>
<dbReference type="AlphaFoldDB" id="A0A1I4M5B5"/>
<proteinExistence type="predicted"/>
<keyword evidence="2" id="KW-1185">Reference proteome</keyword>
<keyword evidence="1" id="KW-0966">Cell projection</keyword>
<keyword evidence="1" id="KW-0969">Cilium</keyword>
<accession>A0A1I4M5B5</accession>
<dbReference type="OrthoDB" id="9115048at2"/>
<keyword evidence="1" id="KW-0282">Flagellum</keyword>
<evidence type="ECO:0000313" key="1">
    <source>
        <dbReference type="EMBL" id="SFL98177.1"/>
    </source>
</evidence>
<dbReference type="RefSeq" id="WP_093387538.1">
    <property type="nucleotide sequence ID" value="NZ_FOTW01000010.1"/>
</dbReference>
<reference evidence="1 2" key="1">
    <citation type="submission" date="2016-10" db="EMBL/GenBank/DDBJ databases">
        <authorList>
            <person name="de Groot N.N."/>
        </authorList>
    </citation>
    <scope>NUCLEOTIDE SEQUENCE [LARGE SCALE GENOMIC DNA]</scope>
    <source>
        <strain evidence="1 2">ATCC 43154</strain>
    </source>
</reference>
<dbReference type="Pfam" id="PF06188">
    <property type="entry name" value="HrpE"/>
    <property type="match status" value="1"/>
</dbReference>
<dbReference type="InterPro" id="IPR009335">
    <property type="entry name" value="T3SS_HrpE/ATPase_suE"/>
</dbReference>
<sequence>MTDFCVATLAPAADLAGRHGVWRGAALARCADAELVARGMLAAAHAEADAVARQARGAALAAEQAVERRTLQRAAELLQGLQGARAALLLRTEELVVDLARALFERLVLEATPRQRVEAALRRLLQEAPPKLAEALLYVHPDDAALLPALDWELRHDPALAPGTCRLEAASGEWRADFGAAVAALGSALAAAAVADPAVDGREPMD</sequence>